<dbReference type="SUPFAM" id="SSF56784">
    <property type="entry name" value="HAD-like"/>
    <property type="match status" value="1"/>
</dbReference>
<dbReference type="GO" id="GO:0008253">
    <property type="term" value="F:5'-nucleotidase activity"/>
    <property type="evidence" value="ECO:0007669"/>
    <property type="project" value="UniProtKB-EC"/>
</dbReference>
<comment type="similarity">
    <text evidence="2">Belongs to the pyrimidine 5'-nucleotidase family.</text>
</comment>
<evidence type="ECO:0000256" key="5">
    <source>
        <dbReference type="ARBA" id="ARBA00022741"/>
    </source>
</evidence>
<evidence type="ECO:0000313" key="9">
    <source>
        <dbReference type="EMBL" id="KAK4359882.1"/>
    </source>
</evidence>
<dbReference type="Pfam" id="PF05822">
    <property type="entry name" value="UMPH-1"/>
    <property type="match status" value="1"/>
</dbReference>
<name>A0AAE1RZE8_9SOLA</name>
<dbReference type="GO" id="GO:0009117">
    <property type="term" value="P:nucleotide metabolic process"/>
    <property type="evidence" value="ECO:0007669"/>
    <property type="project" value="UniProtKB-KW"/>
</dbReference>
<evidence type="ECO:0000256" key="3">
    <source>
        <dbReference type="ARBA" id="ARBA00012643"/>
    </source>
</evidence>
<dbReference type="GO" id="GO:0000287">
    <property type="term" value="F:magnesium ion binding"/>
    <property type="evidence" value="ECO:0007669"/>
    <property type="project" value="InterPro"/>
</dbReference>
<dbReference type="GO" id="GO:0005737">
    <property type="term" value="C:cytoplasm"/>
    <property type="evidence" value="ECO:0007669"/>
    <property type="project" value="InterPro"/>
</dbReference>
<evidence type="ECO:0000256" key="1">
    <source>
        <dbReference type="ARBA" id="ARBA00000815"/>
    </source>
</evidence>
<dbReference type="AlphaFoldDB" id="A0AAE1RZE8"/>
<keyword evidence="10" id="KW-1185">Reference proteome</keyword>
<dbReference type="InterPro" id="IPR006434">
    <property type="entry name" value="Pyrimidine_nucleotidase_eu"/>
</dbReference>
<protein>
    <recommendedName>
        <fullName evidence="3">5'-nucleotidase</fullName>
        <ecNumber evidence="3">3.1.3.5</ecNumber>
    </recommendedName>
</protein>
<dbReference type="Gene3D" id="3.40.50.1000">
    <property type="entry name" value="HAD superfamily/HAD-like"/>
    <property type="match status" value="1"/>
</dbReference>
<gene>
    <name evidence="9" type="ORF">RND71_022111</name>
</gene>
<dbReference type="PANTHER" id="PTHR13045">
    <property type="entry name" value="5'-NUCLEOTIDASE"/>
    <property type="match status" value="1"/>
</dbReference>
<evidence type="ECO:0000313" key="10">
    <source>
        <dbReference type="Proteomes" id="UP001291623"/>
    </source>
</evidence>
<dbReference type="InterPro" id="IPR023214">
    <property type="entry name" value="HAD_sf"/>
</dbReference>
<sequence length="102" mass="11651">MEEWWGKTHALLIEGGLTQKAIQNSVAKATIAFRDGVTELFELLEEKGVPVLIFSACLADMIEEVLKQKVHRSFKNVRIVSNRMVFDENGHLQSFKGITYWI</sequence>
<evidence type="ECO:0000256" key="4">
    <source>
        <dbReference type="ARBA" id="ARBA00022723"/>
    </source>
</evidence>
<evidence type="ECO:0000256" key="8">
    <source>
        <dbReference type="ARBA" id="ARBA00023080"/>
    </source>
</evidence>
<organism evidence="9 10">
    <name type="scientific">Anisodus tanguticus</name>
    <dbReference type="NCBI Taxonomy" id="243964"/>
    <lineage>
        <taxon>Eukaryota</taxon>
        <taxon>Viridiplantae</taxon>
        <taxon>Streptophyta</taxon>
        <taxon>Embryophyta</taxon>
        <taxon>Tracheophyta</taxon>
        <taxon>Spermatophyta</taxon>
        <taxon>Magnoliopsida</taxon>
        <taxon>eudicotyledons</taxon>
        <taxon>Gunneridae</taxon>
        <taxon>Pentapetalae</taxon>
        <taxon>asterids</taxon>
        <taxon>lamiids</taxon>
        <taxon>Solanales</taxon>
        <taxon>Solanaceae</taxon>
        <taxon>Solanoideae</taxon>
        <taxon>Hyoscyameae</taxon>
        <taxon>Anisodus</taxon>
    </lineage>
</organism>
<dbReference type="InterPro" id="IPR036412">
    <property type="entry name" value="HAD-like_sf"/>
</dbReference>
<evidence type="ECO:0000256" key="7">
    <source>
        <dbReference type="ARBA" id="ARBA00022842"/>
    </source>
</evidence>
<evidence type="ECO:0000256" key="2">
    <source>
        <dbReference type="ARBA" id="ARBA00008389"/>
    </source>
</evidence>
<proteinExistence type="inferred from homology"/>
<keyword evidence="6" id="KW-0378">Hydrolase</keyword>
<dbReference type="EMBL" id="JAVYJV010000011">
    <property type="protein sequence ID" value="KAK4359882.1"/>
    <property type="molecule type" value="Genomic_DNA"/>
</dbReference>
<accession>A0AAE1RZE8</accession>
<keyword evidence="8" id="KW-0546">Nucleotide metabolism</keyword>
<reference evidence="9" key="1">
    <citation type="submission" date="2023-12" db="EMBL/GenBank/DDBJ databases">
        <title>Genome assembly of Anisodus tanguticus.</title>
        <authorList>
            <person name="Wang Y.-J."/>
        </authorList>
    </citation>
    <scope>NUCLEOTIDE SEQUENCE</scope>
    <source>
        <strain evidence="9">KB-2021</strain>
        <tissue evidence="9">Leaf</tissue>
    </source>
</reference>
<keyword evidence="4" id="KW-0479">Metal-binding</keyword>
<keyword evidence="7" id="KW-0460">Magnesium</keyword>
<comment type="caution">
    <text evidence="9">The sequence shown here is derived from an EMBL/GenBank/DDBJ whole genome shotgun (WGS) entry which is preliminary data.</text>
</comment>
<dbReference type="Proteomes" id="UP001291623">
    <property type="component" value="Unassembled WGS sequence"/>
</dbReference>
<dbReference type="GO" id="GO:0000166">
    <property type="term" value="F:nucleotide binding"/>
    <property type="evidence" value="ECO:0007669"/>
    <property type="project" value="UniProtKB-KW"/>
</dbReference>
<evidence type="ECO:0000256" key="6">
    <source>
        <dbReference type="ARBA" id="ARBA00022801"/>
    </source>
</evidence>
<keyword evidence="5" id="KW-0547">Nucleotide-binding</keyword>
<dbReference type="EC" id="3.1.3.5" evidence="3"/>
<comment type="catalytic activity">
    <reaction evidence="1">
        <text>a ribonucleoside 5'-phosphate + H2O = a ribonucleoside + phosphate</text>
        <dbReference type="Rhea" id="RHEA:12484"/>
        <dbReference type="ChEBI" id="CHEBI:15377"/>
        <dbReference type="ChEBI" id="CHEBI:18254"/>
        <dbReference type="ChEBI" id="CHEBI:43474"/>
        <dbReference type="ChEBI" id="CHEBI:58043"/>
        <dbReference type="EC" id="3.1.3.5"/>
    </reaction>
</comment>
<dbReference type="PANTHER" id="PTHR13045:SF0">
    <property type="entry name" value="7-METHYLGUANOSINE PHOSPHATE-SPECIFIC 5'-NUCLEOTIDASE"/>
    <property type="match status" value="1"/>
</dbReference>